<dbReference type="RefSeq" id="WP_380799416.1">
    <property type="nucleotide sequence ID" value="NZ_JBHRVU010000007.1"/>
</dbReference>
<gene>
    <name evidence="1" type="ORF">ACFOKF_25550</name>
</gene>
<proteinExistence type="predicted"/>
<dbReference type="EMBL" id="JBHRVU010000007">
    <property type="protein sequence ID" value="MFC3444502.1"/>
    <property type="molecule type" value="Genomic_DNA"/>
</dbReference>
<comment type="caution">
    <text evidence="1">The sequence shown here is derived from an EMBL/GenBank/DDBJ whole genome shotgun (WGS) entry which is preliminary data.</text>
</comment>
<reference evidence="2" key="1">
    <citation type="journal article" date="2019" name="Int. J. Syst. Evol. Microbiol.">
        <title>The Global Catalogue of Microorganisms (GCM) 10K type strain sequencing project: providing services to taxonomists for standard genome sequencing and annotation.</title>
        <authorList>
            <consortium name="The Broad Institute Genomics Platform"/>
            <consortium name="The Broad Institute Genome Sequencing Center for Infectious Disease"/>
            <person name="Wu L."/>
            <person name="Ma J."/>
        </authorList>
    </citation>
    <scope>NUCLEOTIDE SEQUENCE [LARGE SCALE GENOMIC DNA]</scope>
    <source>
        <strain evidence="2">CCM 7491</strain>
    </source>
</reference>
<evidence type="ECO:0000313" key="1">
    <source>
        <dbReference type="EMBL" id="MFC3444502.1"/>
    </source>
</evidence>
<accession>A0ABV7NNR1</accession>
<protein>
    <submittedName>
        <fullName evidence="1">Uncharacterized protein</fullName>
    </submittedName>
</protein>
<evidence type="ECO:0000313" key="2">
    <source>
        <dbReference type="Proteomes" id="UP001595681"/>
    </source>
</evidence>
<name>A0ABV7NNR1_9SPHN</name>
<dbReference type="Proteomes" id="UP001595681">
    <property type="component" value="Unassembled WGS sequence"/>
</dbReference>
<organism evidence="1 2">
    <name type="scientific">Sphingobium rhizovicinum</name>
    <dbReference type="NCBI Taxonomy" id="432308"/>
    <lineage>
        <taxon>Bacteria</taxon>
        <taxon>Pseudomonadati</taxon>
        <taxon>Pseudomonadota</taxon>
        <taxon>Alphaproteobacteria</taxon>
        <taxon>Sphingomonadales</taxon>
        <taxon>Sphingomonadaceae</taxon>
        <taxon>Sphingobium</taxon>
    </lineage>
</organism>
<keyword evidence="2" id="KW-1185">Reference proteome</keyword>
<sequence length="93" mass="10109">MSARSATCTAMVEADRKLLTEPVSPSPSDTLYRATFGGFDLFARIDILAGVHRVFDQFAADADQLAQQGKVVNLAGEVTRADQRRAIAGQLRR</sequence>